<dbReference type="EMBL" id="GFPF01003604">
    <property type="protein sequence ID" value="MAA14750.1"/>
    <property type="molecule type" value="Transcribed_RNA"/>
</dbReference>
<name>A0A224YLS9_9ACAR</name>
<dbReference type="AlphaFoldDB" id="A0A224YLS9"/>
<evidence type="ECO:0000313" key="1">
    <source>
        <dbReference type="EMBL" id="MAA14750.1"/>
    </source>
</evidence>
<reference evidence="1" key="1">
    <citation type="journal article" date="2017" name="Parasit. Vectors">
        <title>Sialotranscriptomics of Rhipicephalus zambeziensis reveals intricate expression profiles of secretory proteins and suggests tight temporal transcriptional regulation during blood-feeding.</title>
        <authorList>
            <person name="de Castro M.H."/>
            <person name="de Klerk D."/>
            <person name="Pienaar R."/>
            <person name="Rees D.J.G."/>
            <person name="Mans B.J."/>
        </authorList>
    </citation>
    <scope>NUCLEOTIDE SEQUENCE</scope>
    <source>
        <tissue evidence="1">Salivary glands</tissue>
    </source>
</reference>
<sequence length="190" mass="21670">MNYAFIYWSISSEASSILAIRTFHARVHRSSCTHYYPLNYFMQRRKKKCKIAVFNWYAAHECHLFCTMHHNCLFRLKCRVKHVTQSVTHATDSLFQGCSYSQNHHKSAGSLHCPLKTSYRKHLTAQVLQKGAQGHQRKTGGVLLAGPTCSAAERICSDIAGEVEKHLLSSERRHAHKSLQWGWGAQSVGR</sequence>
<protein>
    <submittedName>
        <fullName evidence="1">Uncharacterized protein</fullName>
    </submittedName>
</protein>
<accession>A0A224YLS9</accession>
<organism evidence="1">
    <name type="scientific">Rhipicephalus zambeziensis</name>
    <dbReference type="NCBI Taxonomy" id="60191"/>
    <lineage>
        <taxon>Eukaryota</taxon>
        <taxon>Metazoa</taxon>
        <taxon>Ecdysozoa</taxon>
        <taxon>Arthropoda</taxon>
        <taxon>Chelicerata</taxon>
        <taxon>Arachnida</taxon>
        <taxon>Acari</taxon>
        <taxon>Parasitiformes</taxon>
        <taxon>Ixodida</taxon>
        <taxon>Ixodoidea</taxon>
        <taxon>Ixodidae</taxon>
        <taxon>Rhipicephalinae</taxon>
        <taxon>Rhipicephalus</taxon>
        <taxon>Rhipicephalus</taxon>
    </lineage>
</organism>
<proteinExistence type="predicted"/>